<evidence type="ECO:0000256" key="3">
    <source>
        <dbReference type="ARBA" id="ARBA00022692"/>
    </source>
</evidence>
<feature type="transmembrane region" description="Helical" evidence="6">
    <location>
        <begin position="64"/>
        <end position="84"/>
    </location>
</feature>
<protein>
    <submittedName>
        <fullName evidence="8">MFS transporter</fullName>
    </submittedName>
</protein>
<feature type="non-terminal residue" evidence="8">
    <location>
        <position position="394"/>
    </location>
</feature>
<evidence type="ECO:0000313" key="8">
    <source>
        <dbReference type="EMBL" id="MBR0801232.1"/>
    </source>
</evidence>
<dbReference type="SUPFAM" id="SSF103473">
    <property type="entry name" value="MFS general substrate transporter"/>
    <property type="match status" value="1"/>
</dbReference>
<dbReference type="RefSeq" id="WP_212495344.1">
    <property type="nucleotide sequence ID" value="NZ_JAFCJH010000074.1"/>
</dbReference>
<dbReference type="InterPro" id="IPR050189">
    <property type="entry name" value="MFS_Efflux_Transporters"/>
</dbReference>
<dbReference type="InterPro" id="IPR036259">
    <property type="entry name" value="MFS_trans_sf"/>
</dbReference>
<evidence type="ECO:0000256" key="2">
    <source>
        <dbReference type="ARBA" id="ARBA00022475"/>
    </source>
</evidence>
<dbReference type="PROSITE" id="PS50850">
    <property type="entry name" value="MFS"/>
    <property type="match status" value="1"/>
</dbReference>
<comment type="subcellular location">
    <subcellularLocation>
        <location evidence="1">Cell membrane</location>
        <topology evidence="1">Multi-pass membrane protein</topology>
    </subcellularLocation>
</comment>
<dbReference type="InterPro" id="IPR011701">
    <property type="entry name" value="MFS"/>
</dbReference>
<feature type="transmembrane region" description="Helical" evidence="6">
    <location>
        <begin position="193"/>
        <end position="213"/>
    </location>
</feature>
<proteinExistence type="predicted"/>
<sequence length="394" mass="40627">MCVGQLGSLLPHVVVPAILAGFLIPEWHLSGAQAGLLSGSGAVGYMLTVPVLATLTDRIDARKVLIAGSALSAFGTALFGLFAMDLWSGALCNAIAGIGFAGAYMPGLKALTDRLAPGDSSRAVTFYTSSFSLGVGLSFLVAQLVAGGLGWRAAFLVTAIGPLLMLTASALLKPVKLKPSASRLLNFAPVVRNTNAMGFVLGYGAHCFELYGIRTWLVAFWTFVATRHPTPLTPLIVSFVFSILAMPASILGNELALKLGRHRAITAVMFASAAVALLIGLLSDQSPWVLTPLLFVYALTVPADSGALTSGMTMVADPANRGATMAMHSTVGFSLSALGAWALGVALDAAGGPESASAWTAAFAVLAFGCVFRQFPDTDFGNSRTAISVISGQG</sequence>
<feature type="transmembrane region" description="Helical" evidence="6">
    <location>
        <begin position="330"/>
        <end position="350"/>
    </location>
</feature>
<feature type="transmembrane region" description="Helical" evidence="6">
    <location>
        <begin position="90"/>
        <end position="112"/>
    </location>
</feature>
<keyword evidence="2" id="KW-1003">Cell membrane</keyword>
<feature type="transmembrane region" description="Helical" evidence="6">
    <location>
        <begin position="124"/>
        <end position="145"/>
    </location>
</feature>
<feature type="transmembrane region" description="Helical" evidence="6">
    <location>
        <begin position="233"/>
        <end position="252"/>
    </location>
</feature>
<dbReference type="InterPro" id="IPR020846">
    <property type="entry name" value="MFS_dom"/>
</dbReference>
<feature type="transmembrane region" description="Helical" evidence="6">
    <location>
        <begin position="288"/>
        <end position="309"/>
    </location>
</feature>
<evidence type="ECO:0000256" key="5">
    <source>
        <dbReference type="ARBA" id="ARBA00023136"/>
    </source>
</evidence>
<feature type="transmembrane region" description="Helical" evidence="6">
    <location>
        <begin position="32"/>
        <end position="52"/>
    </location>
</feature>
<reference evidence="9" key="1">
    <citation type="journal article" date="2021" name="ISME J.">
        <title>Evolutionary origin and ecological implication of a unique nif island in free-living Bradyrhizobium lineages.</title>
        <authorList>
            <person name="Tao J."/>
        </authorList>
    </citation>
    <scope>NUCLEOTIDE SEQUENCE [LARGE SCALE GENOMIC DNA]</scope>
    <source>
        <strain evidence="9">SZCCT0434</strain>
    </source>
</reference>
<keyword evidence="3 6" id="KW-0812">Transmembrane</keyword>
<comment type="caution">
    <text evidence="8">The sequence shown here is derived from an EMBL/GenBank/DDBJ whole genome shotgun (WGS) entry which is preliminary data.</text>
</comment>
<dbReference type="Proteomes" id="UP001315278">
    <property type="component" value="Unassembled WGS sequence"/>
</dbReference>
<evidence type="ECO:0000256" key="6">
    <source>
        <dbReference type="SAM" id="Phobius"/>
    </source>
</evidence>
<dbReference type="PANTHER" id="PTHR43124">
    <property type="entry name" value="PURINE EFFLUX PUMP PBUE"/>
    <property type="match status" value="1"/>
</dbReference>
<gene>
    <name evidence="8" type="ORF">JQ615_38355</name>
</gene>
<feature type="transmembrane region" description="Helical" evidence="6">
    <location>
        <begin position="264"/>
        <end position="282"/>
    </location>
</feature>
<evidence type="ECO:0000259" key="7">
    <source>
        <dbReference type="PROSITE" id="PS50850"/>
    </source>
</evidence>
<dbReference type="Pfam" id="PF07690">
    <property type="entry name" value="MFS_1"/>
    <property type="match status" value="1"/>
</dbReference>
<evidence type="ECO:0000256" key="4">
    <source>
        <dbReference type="ARBA" id="ARBA00022989"/>
    </source>
</evidence>
<evidence type="ECO:0000313" key="9">
    <source>
        <dbReference type="Proteomes" id="UP001315278"/>
    </source>
</evidence>
<name>A0ABS5FWK2_9BRAD</name>
<feature type="transmembrane region" description="Helical" evidence="6">
    <location>
        <begin position="151"/>
        <end position="172"/>
    </location>
</feature>
<keyword evidence="5 6" id="KW-0472">Membrane</keyword>
<organism evidence="8 9">
    <name type="scientific">Bradyrhizobium jicamae</name>
    <dbReference type="NCBI Taxonomy" id="280332"/>
    <lineage>
        <taxon>Bacteria</taxon>
        <taxon>Pseudomonadati</taxon>
        <taxon>Pseudomonadota</taxon>
        <taxon>Alphaproteobacteria</taxon>
        <taxon>Hyphomicrobiales</taxon>
        <taxon>Nitrobacteraceae</taxon>
        <taxon>Bradyrhizobium</taxon>
    </lineage>
</organism>
<dbReference type="Gene3D" id="1.20.1250.20">
    <property type="entry name" value="MFS general substrate transporter like domains"/>
    <property type="match status" value="1"/>
</dbReference>
<accession>A0ABS5FWK2</accession>
<keyword evidence="9" id="KW-1185">Reference proteome</keyword>
<dbReference type="EMBL" id="JAFCJH010000074">
    <property type="protein sequence ID" value="MBR0801232.1"/>
    <property type="molecule type" value="Genomic_DNA"/>
</dbReference>
<keyword evidence="4 6" id="KW-1133">Transmembrane helix</keyword>
<evidence type="ECO:0000256" key="1">
    <source>
        <dbReference type="ARBA" id="ARBA00004651"/>
    </source>
</evidence>
<dbReference type="PANTHER" id="PTHR43124:SF3">
    <property type="entry name" value="CHLORAMPHENICOL EFFLUX PUMP RV0191"/>
    <property type="match status" value="1"/>
</dbReference>
<feature type="domain" description="Major facilitator superfamily (MFS) profile" evidence="7">
    <location>
        <begin position="1"/>
        <end position="379"/>
    </location>
</feature>
<feature type="transmembrane region" description="Helical" evidence="6">
    <location>
        <begin position="356"/>
        <end position="375"/>
    </location>
</feature>